<protein>
    <submittedName>
        <fullName evidence="1">Uncharacterized protein</fullName>
    </submittedName>
</protein>
<proteinExistence type="predicted"/>
<name>A0A9Y2MRZ2_9PSEU</name>
<evidence type="ECO:0000313" key="1">
    <source>
        <dbReference type="EMBL" id="WIX76031.1"/>
    </source>
</evidence>
<sequence length="92" mass="10014">MSACIAGELPAREVDEVQYRRLFCISDDQFHHYFAADLADSSTHVQVPRCTERTAFAGAGTSVASYDEPSQSAKSSRNCPGCVALSQLARRT</sequence>
<keyword evidence="2" id="KW-1185">Reference proteome</keyword>
<dbReference type="AlphaFoldDB" id="A0A9Y2MRZ2"/>
<accession>A0A9Y2MRZ2</accession>
<evidence type="ECO:0000313" key="2">
    <source>
        <dbReference type="Proteomes" id="UP001236014"/>
    </source>
</evidence>
<organism evidence="1 2">
    <name type="scientific">Amycolatopsis carbonis</name>
    <dbReference type="NCBI Taxonomy" id="715471"/>
    <lineage>
        <taxon>Bacteria</taxon>
        <taxon>Bacillati</taxon>
        <taxon>Actinomycetota</taxon>
        <taxon>Actinomycetes</taxon>
        <taxon>Pseudonocardiales</taxon>
        <taxon>Pseudonocardiaceae</taxon>
        <taxon>Amycolatopsis</taxon>
    </lineage>
</organism>
<reference evidence="1 2" key="1">
    <citation type="submission" date="2023-06" db="EMBL/GenBank/DDBJ databases">
        <authorList>
            <person name="Oyuntsetseg B."/>
            <person name="Kim S.B."/>
        </authorList>
    </citation>
    <scope>NUCLEOTIDE SEQUENCE [LARGE SCALE GENOMIC DNA]</scope>
    <source>
        <strain evidence="1 2">2-15</strain>
    </source>
</reference>
<gene>
    <name evidence="1" type="ORF">QRX50_31730</name>
</gene>
<dbReference type="KEGG" id="acab:QRX50_31730"/>
<dbReference type="EMBL" id="CP127294">
    <property type="protein sequence ID" value="WIX76031.1"/>
    <property type="molecule type" value="Genomic_DNA"/>
</dbReference>
<dbReference type="RefSeq" id="WP_285966792.1">
    <property type="nucleotide sequence ID" value="NZ_CP127294.1"/>
</dbReference>
<dbReference type="Proteomes" id="UP001236014">
    <property type="component" value="Chromosome"/>
</dbReference>